<organism evidence="9 10">
    <name type="scientific">Panagrolaimus superbus</name>
    <dbReference type="NCBI Taxonomy" id="310955"/>
    <lineage>
        <taxon>Eukaryota</taxon>
        <taxon>Metazoa</taxon>
        <taxon>Ecdysozoa</taxon>
        <taxon>Nematoda</taxon>
        <taxon>Chromadorea</taxon>
        <taxon>Rhabditida</taxon>
        <taxon>Tylenchina</taxon>
        <taxon>Panagrolaimomorpha</taxon>
        <taxon>Panagrolaimoidea</taxon>
        <taxon>Panagrolaimidae</taxon>
        <taxon>Panagrolaimus</taxon>
    </lineage>
</organism>
<reference evidence="10" key="1">
    <citation type="submission" date="2022-11" db="UniProtKB">
        <authorList>
            <consortium name="WormBaseParasite"/>
        </authorList>
    </citation>
    <scope>IDENTIFICATION</scope>
</reference>
<evidence type="ECO:0000313" key="9">
    <source>
        <dbReference type="Proteomes" id="UP000887577"/>
    </source>
</evidence>
<feature type="transmembrane region" description="Helical" evidence="8">
    <location>
        <begin position="44"/>
        <end position="65"/>
    </location>
</feature>
<keyword evidence="6 8" id="KW-1133">Transmembrane helix</keyword>
<evidence type="ECO:0000256" key="6">
    <source>
        <dbReference type="ARBA" id="ARBA00022989"/>
    </source>
</evidence>
<feature type="transmembrane region" description="Helical" evidence="8">
    <location>
        <begin position="139"/>
        <end position="155"/>
    </location>
</feature>
<evidence type="ECO:0000313" key="10">
    <source>
        <dbReference type="WBParaSite" id="PSU_v2.g11363.t1"/>
    </source>
</evidence>
<feature type="transmembrane region" description="Helical" evidence="8">
    <location>
        <begin position="219"/>
        <end position="238"/>
    </location>
</feature>
<comment type="subcellular location">
    <subcellularLocation>
        <location evidence="1">Membrane</location>
        <topology evidence="1">Multi-pass membrane protein</topology>
    </subcellularLocation>
</comment>
<name>A0A914XWM1_9BILA</name>
<dbReference type="PIRSF" id="PIRSF016104">
    <property type="entry name" value="GPI2"/>
    <property type="match status" value="1"/>
</dbReference>
<dbReference type="WBParaSite" id="PSU_v2.g11363.t1">
    <property type="protein sequence ID" value="PSU_v2.g11363.t1"/>
    <property type="gene ID" value="PSU_v2.g11363"/>
</dbReference>
<dbReference type="Proteomes" id="UP000887577">
    <property type="component" value="Unplaced"/>
</dbReference>
<feature type="transmembrane region" description="Helical" evidence="8">
    <location>
        <begin position="77"/>
        <end position="96"/>
    </location>
</feature>
<keyword evidence="9" id="KW-1185">Reference proteome</keyword>
<feature type="transmembrane region" description="Helical" evidence="8">
    <location>
        <begin position="244"/>
        <end position="262"/>
    </location>
</feature>
<dbReference type="PANTHER" id="PTHR12982:SF0">
    <property type="entry name" value="PHOSPHATIDYLINOSITOL N-ACETYLGLUCOSAMINYLTRANSFERASE SUBUNIT C"/>
    <property type="match status" value="1"/>
</dbReference>
<dbReference type="PANTHER" id="PTHR12982">
    <property type="entry name" value="PHOSPHATIDYLINOSITOL GLYCAN, CLASS C"/>
    <property type="match status" value="1"/>
</dbReference>
<keyword evidence="5 8" id="KW-0812">Transmembrane</keyword>
<evidence type="ECO:0000256" key="1">
    <source>
        <dbReference type="ARBA" id="ARBA00004141"/>
    </source>
</evidence>
<evidence type="ECO:0000256" key="7">
    <source>
        <dbReference type="ARBA" id="ARBA00023136"/>
    </source>
</evidence>
<evidence type="ECO:0000256" key="3">
    <source>
        <dbReference type="ARBA" id="ARBA00008321"/>
    </source>
</evidence>
<dbReference type="GO" id="GO:0006506">
    <property type="term" value="P:GPI anchor biosynthetic process"/>
    <property type="evidence" value="ECO:0007669"/>
    <property type="project" value="UniProtKB-KW"/>
</dbReference>
<evidence type="ECO:0000256" key="5">
    <source>
        <dbReference type="ARBA" id="ARBA00022692"/>
    </source>
</evidence>
<dbReference type="GO" id="GO:0000506">
    <property type="term" value="C:glycosylphosphatidylinositol-N-acetylglucosaminyltransferase (GPI-GnT) complex"/>
    <property type="evidence" value="ECO:0007669"/>
    <property type="project" value="TreeGrafter"/>
</dbReference>
<dbReference type="Pfam" id="PF06432">
    <property type="entry name" value="GPI2"/>
    <property type="match status" value="1"/>
</dbReference>
<evidence type="ECO:0000256" key="8">
    <source>
        <dbReference type="SAM" id="Phobius"/>
    </source>
</evidence>
<keyword evidence="7 8" id="KW-0472">Membrane</keyword>
<keyword evidence="4" id="KW-0337">GPI-anchor biosynthesis</keyword>
<dbReference type="AlphaFoldDB" id="A0A914XWM1"/>
<proteinExistence type="inferred from homology"/>
<dbReference type="InterPro" id="IPR009450">
    <property type="entry name" value="Plno_GlcNAc_GPI2"/>
</dbReference>
<evidence type="ECO:0000256" key="4">
    <source>
        <dbReference type="ARBA" id="ARBA00022502"/>
    </source>
</evidence>
<feature type="transmembrane region" description="Helical" evidence="8">
    <location>
        <begin position="190"/>
        <end position="207"/>
    </location>
</feature>
<comment type="similarity">
    <text evidence="3">Belongs to the PIGC family.</text>
</comment>
<comment type="pathway">
    <text evidence="2">Glycolipid biosynthesis; glycosylphosphatidylinositol-anchor biosynthesis.</text>
</comment>
<evidence type="ECO:0000256" key="2">
    <source>
        <dbReference type="ARBA" id="ARBA00004687"/>
    </source>
</evidence>
<sequence length="287" mass="32769">MKGKKWRKVLYEDQGCPDNYYETSEFLKGLKTNVNVVHYTLPQAIMGSSYLISQINVIVLFLILFELVQMEIVEFKLLFTITIAAAIFCFLCYIQLNYHTLLSKDTVIDNLQSLLTMICLGYGFTPIIRTLTTTISTDTIYTMFFCLFIFSLVFHDYGMDAPIVSRAYSLNLSLAASICLISRLKDNPTAFCFLSLTLCCFGFWPNFRNQIASDFPRLTPFFQSIILIPASIACTTFISFPLTILNALIQTFILFICPFILVKMQHLKSTIHGPWDEATIVDLQNDE</sequence>
<accession>A0A914XWM1</accession>
<protein>
    <submittedName>
        <fullName evidence="10">Phosphatidylinositol N-acetylglucosaminyltransferase subunit C</fullName>
    </submittedName>
</protein>